<dbReference type="EMBL" id="JABTEG010000028">
    <property type="protein sequence ID" value="KAG4303764.1"/>
    <property type="molecule type" value="Genomic_DNA"/>
</dbReference>
<dbReference type="Proteomes" id="UP000768646">
    <property type="component" value="Unassembled WGS sequence"/>
</dbReference>
<protein>
    <submittedName>
        <fullName evidence="1">Uncharacterized protein</fullName>
    </submittedName>
</protein>
<comment type="caution">
    <text evidence="1">The sequence shown here is derived from an EMBL/GenBank/DDBJ whole genome shotgun (WGS) entry which is preliminary data.</text>
</comment>
<organism evidence="1 2">
    <name type="scientific">Pneumocystis oryctolagi</name>
    <dbReference type="NCBI Taxonomy" id="42067"/>
    <lineage>
        <taxon>Eukaryota</taxon>
        <taxon>Fungi</taxon>
        <taxon>Dikarya</taxon>
        <taxon>Ascomycota</taxon>
        <taxon>Taphrinomycotina</taxon>
        <taxon>Pneumocystomycetes</taxon>
        <taxon>Pneumocystaceae</taxon>
        <taxon>Pneumocystis</taxon>
    </lineage>
</organism>
<accession>A0ACB7CAD4</accession>
<proteinExistence type="predicted"/>
<keyword evidence="2" id="KW-1185">Reference proteome</keyword>
<reference evidence="1 2" key="1">
    <citation type="journal article" date="2021" name="Commun. Biol.">
        <title>Genomic insights into the host specific adaptation of the Pneumocystis genus.</title>
        <authorList>
            <person name="Cisse O.H."/>
            <person name="Ma L."/>
            <person name="Dekker J.P."/>
            <person name="Khil P.P."/>
            <person name="Youn J.-H."/>
            <person name="Brenchley J.M."/>
            <person name="Blair R."/>
            <person name="Pahar B."/>
            <person name="Chabe M."/>
            <person name="Van Rompay K.K.A."/>
            <person name="Keesler R."/>
            <person name="Sukura A."/>
            <person name="Hirsch V."/>
            <person name="Kutty G."/>
            <person name="Liu Y."/>
            <person name="Peng L."/>
            <person name="Chen J."/>
            <person name="Song J."/>
            <person name="Weissenbacher-Lang C."/>
            <person name="Xu J."/>
            <person name="Upham N.S."/>
            <person name="Stajich J.E."/>
            <person name="Cuomo C.A."/>
            <person name="Cushion M.T."/>
            <person name="Kovacs J.A."/>
        </authorList>
    </citation>
    <scope>NUCLEOTIDE SEQUENCE [LARGE SCALE GENOMIC DNA]</scope>
    <source>
        <strain evidence="1 2">RABM</strain>
    </source>
</reference>
<sequence>MELYGASSLLLEIEYFDEVGTGLGPTLEFYSTASHEFTRKSLGLWRDFDDSSKSDFVFSSNGLFPIPLNNDFKDSNDEKRKIDLFRIMGKFIARSMLDSRIVDISINPMFFRIASGVNDVKLSIESIAEIDKNLANSLRFLAQFDIAKKKIC</sequence>
<name>A0ACB7CAD4_9ASCO</name>
<gene>
    <name evidence="1" type="ORF">PORY_002833</name>
</gene>
<evidence type="ECO:0000313" key="2">
    <source>
        <dbReference type="Proteomes" id="UP000768646"/>
    </source>
</evidence>
<evidence type="ECO:0000313" key="1">
    <source>
        <dbReference type="EMBL" id="KAG4303764.1"/>
    </source>
</evidence>